<dbReference type="AlphaFoldDB" id="A0A318E2Q6"/>
<dbReference type="GO" id="GO:0016491">
    <property type="term" value="F:oxidoreductase activity"/>
    <property type="evidence" value="ECO:0007669"/>
    <property type="project" value="InterPro"/>
</dbReference>
<dbReference type="CDD" id="cd08241">
    <property type="entry name" value="QOR1"/>
    <property type="match status" value="1"/>
</dbReference>
<dbReference type="SUPFAM" id="SSF50129">
    <property type="entry name" value="GroES-like"/>
    <property type="match status" value="1"/>
</dbReference>
<dbReference type="Proteomes" id="UP000248330">
    <property type="component" value="Unassembled WGS sequence"/>
</dbReference>
<dbReference type="SUPFAM" id="SSF51735">
    <property type="entry name" value="NAD(P)-binding Rossmann-fold domains"/>
    <property type="match status" value="1"/>
</dbReference>
<dbReference type="InterPro" id="IPR011032">
    <property type="entry name" value="GroES-like_sf"/>
</dbReference>
<dbReference type="PANTHER" id="PTHR43677:SF4">
    <property type="entry name" value="QUINONE OXIDOREDUCTASE-LIKE PROTEIN 2"/>
    <property type="match status" value="1"/>
</dbReference>
<protein>
    <submittedName>
        <fullName evidence="2">NADPH:quinone reductase-like Zn-dependent oxidoreductase</fullName>
    </submittedName>
</protein>
<dbReference type="InterPro" id="IPR013154">
    <property type="entry name" value="ADH-like_N"/>
</dbReference>
<reference evidence="2 3" key="1">
    <citation type="submission" date="2018-04" db="EMBL/GenBank/DDBJ databases">
        <title>Genomic Encyclopedia of Type Strains, Phase IV (KMG-IV): sequencing the most valuable type-strain genomes for metagenomic binning, comparative biology and taxonomic classification.</title>
        <authorList>
            <person name="Goeker M."/>
        </authorList>
    </citation>
    <scope>NUCLEOTIDE SEQUENCE [LARGE SCALE GENOMIC DNA]</scope>
    <source>
        <strain evidence="2 3">DSM 104150</strain>
    </source>
</reference>
<evidence type="ECO:0000313" key="2">
    <source>
        <dbReference type="EMBL" id="PXV65301.1"/>
    </source>
</evidence>
<dbReference type="Gene3D" id="3.40.50.720">
    <property type="entry name" value="NAD(P)-binding Rossmann-like Domain"/>
    <property type="match status" value="1"/>
</dbReference>
<dbReference type="InterPro" id="IPR036291">
    <property type="entry name" value="NAD(P)-bd_dom_sf"/>
</dbReference>
<proteinExistence type="predicted"/>
<organism evidence="2 3">
    <name type="scientific">Sinimarinibacterium flocculans</name>
    <dbReference type="NCBI Taxonomy" id="985250"/>
    <lineage>
        <taxon>Bacteria</taxon>
        <taxon>Pseudomonadati</taxon>
        <taxon>Pseudomonadota</taxon>
        <taxon>Gammaproteobacteria</taxon>
        <taxon>Nevskiales</taxon>
        <taxon>Nevskiaceae</taxon>
        <taxon>Sinimarinibacterium</taxon>
    </lineage>
</organism>
<evidence type="ECO:0000259" key="1">
    <source>
        <dbReference type="SMART" id="SM00829"/>
    </source>
</evidence>
<dbReference type="Pfam" id="PF08240">
    <property type="entry name" value="ADH_N"/>
    <property type="match status" value="1"/>
</dbReference>
<keyword evidence="3" id="KW-1185">Reference proteome</keyword>
<dbReference type="RefSeq" id="WP_110266336.1">
    <property type="nucleotide sequence ID" value="NZ_CAKZQT010000018.1"/>
</dbReference>
<dbReference type="InterPro" id="IPR013149">
    <property type="entry name" value="ADH-like_C"/>
</dbReference>
<evidence type="ECO:0000313" key="3">
    <source>
        <dbReference type="Proteomes" id="UP000248330"/>
    </source>
</evidence>
<dbReference type="OrthoDB" id="9785812at2"/>
<dbReference type="EMBL" id="QICN01000010">
    <property type="protein sequence ID" value="PXV65301.1"/>
    <property type="molecule type" value="Genomic_DNA"/>
</dbReference>
<feature type="domain" description="Enoyl reductase (ER)" evidence="1">
    <location>
        <begin position="10"/>
        <end position="322"/>
    </location>
</feature>
<dbReference type="SMART" id="SM00829">
    <property type="entry name" value="PKS_ER"/>
    <property type="match status" value="1"/>
</dbReference>
<dbReference type="InterPro" id="IPR051397">
    <property type="entry name" value="Zn-ADH-like_protein"/>
</dbReference>
<sequence length="326" mass="34852">MKALLCKSFGPPENLVVEEAPDLTPGDNDAIVRVHAAGVNFPDVLIIQNKYQFKPELPFSAGGECSGVVESVGAKVKNVKPGDKVIAFTGWGAFAHQVRADSRALIPMPPEMDFVTGASFVMTYATSYHALKDRAALKSGEILLVLGASGGVGLAAIEIGKALGARVIAAASTAEKLAVCKDHGADELINYNSEDLKARLKELTGGKGVDVVYDPVGGDYSEPALRSMAWRGRFLVIGFANGEIPKIPLNLALLKGCSIVGVFWGDYAKREPMNNLMDLRALLGWLKDGKLRPHIAGTYPLERGAEAIRQLMDRKVSGKLVITPQE</sequence>
<accession>A0A318E2Q6</accession>
<dbReference type="Pfam" id="PF00107">
    <property type="entry name" value="ADH_zinc_N"/>
    <property type="match status" value="1"/>
</dbReference>
<dbReference type="InterPro" id="IPR020843">
    <property type="entry name" value="ER"/>
</dbReference>
<dbReference type="PANTHER" id="PTHR43677">
    <property type="entry name" value="SHORT-CHAIN DEHYDROGENASE/REDUCTASE"/>
    <property type="match status" value="1"/>
</dbReference>
<gene>
    <name evidence="2" type="ORF">C8D93_110119</name>
</gene>
<dbReference type="Gene3D" id="3.90.180.10">
    <property type="entry name" value="Medium-chain alcohol dehydrogenases, catalytic domain"/>
    <property type="match status" value="1"/>
</dbReference>
<name>A0A318E2Q6_9GAMM</name>
<comment type="caution">
    <text evidence="2">The sequence shown here is derived from an EMBL/GenBank/DDBJ whole genome shotgun (WGS) entry which is preliminary data.</text>
</comment>